<dbReference type="PANTHER" id="PTHR47074">
    <property type="entry name" value="BNAC02G40300D PROTEIN"/>
    <property type="match status" value="1"/>
</dbReference>
<dbReference type="CDD" id="cd06222">
    <property type="entry name" value="RNase_H_like"/>
    <property type="match status" value="1"/>
</dbReference>
<evidence type="ECO:0000313" key="3">
    <source>
        <dbReference type="EMBL" id="MBA0554229.1"/>
    </source>
</evidence>
<dbReference type="InterPro" id="IPR002156">
    <property type="entry name" value="RNaseH_domain"/>
</dbReference>
<dbReference type="AlphaFoldDB" id="A0A7J8LP73"/>
<feature type="region of interest" description="Disordered" evidence="1">
    <location>
        <begin position="89"/>
        <end position="114"/>
    </location>
</feature>
<evidence type="ECO:0000259" key="2">
    <source>
        <dbReference type="Pfam" id="PF13456"/>
    </source>
</evidence>
<dbReference type="InterPro" id="IPR036397">
    <property type="entry name" value="RNaseH_sf"/>
</dbReference>
<dbReference type="GO" id="GO:0003676">
    <property type="term" value="F:nucleic acid binding"/>
    <property type="evidence" value="ECO:0007669"/>
    <property type="project" value="InterPro"/>
</dbReference>
<evidence type="ECO:0000313" key="4">
    <source>
        <dbReference type="Proteomes" id="UP000593572"/>
    </source>
</evidence>
<feature type="compositionally biased region" description="Basic and acidic residues" evidence="1">
    <location>
        <begin position="100"/>
        <end position="109"/>
    </location>
</feature>
<name>A0A7J8LP73_9ROSI</name>
<dbReference type="Pfam" id="PF13456">
    <property type="entry name" value="RVT_3"/>
    <property type="match status" value="1"/>
</dbReference>
<dbReference type="SUPFAM" id="SSF53098">
    <property type="entry name" value="Ribonuclease H-like"/>
    <property type="match status" value="1"/>
</dbReference>
<dbReference type="Proteomes" id="UP000593572">
    <property type="component" value="Unassembled WGS sequence"/>
</dbReference>
<feature type="non-terminal residue" evidence="3">
    <location>
        <position position="1"/>
    </location>
</feature>
<organism evidence="3 4">
    <name type="scientific">Gossypium lobatum</name>
    <dbReference type="NCBI Taxonomy" id="34289"/>
    <lineage>
        <taxon>Eukaryota</taxon>
        <taxon>Viridiplantae</taxon>
        <taxon>Streptophyta</taxon>
        <taxon>Embryophyta</taxon>
        <taxon>Tracheophyta</taxon>
        <taxon>Spermatophyta</taxon>
        <taxon>Magnoliopsida</taxon>
        <taxon>eudicotyledons</taxon>
        <taxon>Gunneridae</taxon>
        <taxon>Pentapetalae</taxon>
        <taxon>rosids</taxon>
        <taxon>malvids</taxon>
        <taxon>Malvales</taxon>
        <taxon>Malvaceae</taxon>
        <taxon>Malvoideae</taxon>
        <taxon>Gossypium</taxon>
    </lineage>
</organism>
<evidence type="ECO:0000256" key="1">
    <source>
        <dbReference type="SAM" id="MobiDB-lite"/>
    </source>
</evidence>
<reference evidence="3 4" key="1">
    <citation type="journal article" date="2019" name="Genome Biol. Evol.">
        <title>Insights into the evolution of the New World diploid cottons (Gossypium, subgenus Houzingenia) based on genome sequencing.</title>
        <authorList>
            <person name="Grover C.E."/>
            <person name="Arick M.A. 2nd"/>
            <person name="Thrash A."/>
            <person name="Conover J.L."/>
            <person name="Sanders W.S."/>
            <person name="Peterson D.G."/>
            <person name="Frelichowski J.E."/>
            <person name="Scheffler J.A."/>
            <person name="Scheffler B.E."/>
            <person name="Wendel J.F."/>
        </authorList>
    </citation>
    <scope>NUCLEOTIDE SEQUENCE [LARGE SCALE GENOMIC DNA]</scope>
    <source>
        <strain evidence="3">157</strain>
        <tissue evidence="3">Leaf</tissue>
    </source>
</reference>
<dbReference type="InterPro" id="IPR012337">
    <property type="entry name" value="RNaseH-like_sf"/>
</dbReference>
<keyword evidence="4" id="KW-1185">Reference proteome</keyword>
<accession>A0A7J8LP73</accession>
<dbReference type="Gene3D" id="3.30.420.10">
    <property type="entry name" value="Ribonuclease H-like superfamily/Ribonuclease H"/>
    <property type="match status" value="1"/>
</dbReference>
<protein>
    <recommendedName>
        <fullName evidence="2">RNase H type-1 domain-containing protein</fullName>
    </recommendedName>
</protein>
<dbReference type="PANTHER" id="PTHR47074:SF61">
    <property type="entry name" value="RNASE H TYPE-1 DOMAIN-CONTAINING PROTEIN"/>
    <property type="match status" value="1"/>
</dbReference>
<feature type="domain" description="RNase H type-1" evidence="2">
    <location>
        <begin position="113"/>
        <end position="234"/>
    </location>
</feature>
<dbReference type="GO" id="GO:0004523">
    <property type="term" value="F:RNA-DNA hybrid ribonuclease activity"/>
    <property type="evidence" value="ECO:0007669"/>
    <property type="project" value="InterPro"/>
</dbReference>
<proteinExistence type="predicted"/>
<comment type="caution">
    <text evidence="3">The sequence shown here is derived from an EMBL/GenBank/DDBJ whole genome shotgun (WGS) entry which is preliminary data.</text>
</comment>
<dbReference type="InterPro" id="IPR044730">
    <property type="entry name" value="RNase_H-like_dom_plant"/>
</dbReference>
<dbReference type="InterPro" id="IPR052929">
    <property type="entry name" value="RNase_H-like_EbsB-rel"/>
</dbReference>
<sequence>MDKLVWCGKVSGEFSVHNGYKNLLQEHHSPTGNNGQNTYSPIYKKTIEAEATLKNQDYELIESTEHAFRDCPSVVEIWEKLDIRWPQEQNQATRSKGGRRTMEATRNDGGEINFDATFNQQNKKSCSGILVRDSKSQVLHFKVFMNTNIPTAFAAEALSCVQETKFGIDLGLERVMIEGDSLTVIKKLQSTNEDNSEIRAYTSSAKILSSGFKACLFKHATRQANKGAHVLAQEGLQSEEVTYLQNRLPKAVEMEVDDESGHFWLQDNSNRKECCAMERNHRPLVDLNKWLGKQRYLESGLDMGIILFRGDSRKKW</sequence>
<dbReference type="EMBL" id="JABEZX010000004">
    <property type="protein sequence ID" value="MBA0554229.1"/>
    <property type="molecule type" value="Genomic_DNA"/>
</dbReference>
<gene>
    <name evidence="3" type="ORF">Golob_013345</name>
</gene>